<dbReference type="KEGG" id="scd:Spica_1242"/>
<dbReference type="GO" id="GO:0016301">
    <property type="term" value="F:kinase activity"/>
    <property type="evidence" value="ECO:0007669"/>
    <property type="project" value="UniProtKB-KW"/>
</dbReference>
<feature type="domain" description="Phosphagen kinase C-terminal" evidence="5">
    <location>
        <begin position="103"/>
        <end position="251"/>
    </location>
</feature>
<evidence type="ECO:0000313" key="7">
    <source>
        <dbReference type="Proteomes" id="UP000000503"/>
    </source>
</evidence>
<accession>F8F1Q4</accession>
<dbReference type="STRING" id="744872.Spica_1242"/>
<dbReference type="InterPro" id="IPR022414">
    <property type="entry name" value="ATP-guanido_PTrfase_cat"/>
</dbReference>
<organism evidence="6 7">
    <name type="scientific">Gracilinema caldarium (strain ATCC 51460 / DSM 7334 / H1)</name>
    <name type="common">Treponema caldarium</name>
    <dbReference type="NCBI Taxonomy" id="744872"/>
    <lineage>
        <taxon>Bacteria</taxon>
        <taxon>Pseudomonadati</taxon>
        <taxon>Spirochaetota</taxon>
        <taxon>Spirochaetia</taxon>
        <taxon>Spirochaetales</taxon>
        <taxon>Breznakiellaceae</taxon>
        <taxon>Gracilinema</taxon>
    </lineage>
</organism>
<reference evidence="7" key="1">
    <citation type="journal article" date="2013" name="Stand. Genomic Sci.">
        <title>Genome sequence of the thermophilic fresh-water bacterium Spirochaeta caldaria type strain (H1(T)), reclassification of Spirochaeta caldaria, Spirochaeta stenostrepta, and Spirochaeta zuelzerae in the genus Treponema as Treponema caldaria comb. nov., Treponema stenostrepta comb. nov., and Treponema zuelzerae comb. nov., and emendation of the genus Treponema.</title>
        <authorList>
            <person name="Abt B."/>
            <person name="Goker M."/>
            <person name="Scheuner C."/>
            <person name="Han C."/>
            <person name="Lu M."/>
            <person name="Misra M."/>
            <person name="Lapidus A."/>
            <person name="Nolan M."/>
            <person name="Lucas S."/>
            <person name="Hammon N."/>
            <person name="Deshpande S."/>
            <person name="Cheng J.F."/>
            <person name="Tapia R."/>
            <person name="Goodwin L.A."/>
            <person name="Pitluck S."/>
            <person name="Liolios K."/>
            <person name="Pagani I."/>
            <person name="Ivanova N."/>
            <person name="Mavromatis K."/>
            <person name="Mikhailova N."/>
            <person name="Huntemann M."/>
            <person name="Pati A."/>
            <person name="Chen A."/>
            <person name="Palaniappan K."/>
            <person name="Land M."/>
            <person name="Hauser L."/>
            <person name="Jeffries C.D."/>
            <person name="Rohde M."/>
            <person name="Spring S."/>
            <person name="Gronow S."/>
            <person name="Detter J.C."/>
            <person name="Bristow J."/>
            <person name="Eisen J.A."/>
            <person name="Markowitz V."/>
            <person name="Hugenholtz P."/>
            <person name="Kyrpides N.C."/>
            <person name="Woyke T."/>
            <person name="Klenk H.P."/>
        </authorList>
    </citation>
    <scope>NUCLEOTIDE SEQUENCE</scope>
    <source>
        <strain evidence="7">ATCC 51460 / DSM 7334 / H1</strain>
    </source>
</reference>
<dbReference type="EMBL" id="CP002868">
    <property type="protein sequence ID" value="AEJ19388.1"/>
    <property type="molecule type" value="Genomic_DNA"/>
</dbReference>
<dbReference type="eggNOG" id="COG3869">
    <property type="taxonomic scope" value="Bacteria"/>
</dbReference>
<evidence type="ECO:0000256" key="2">
    <source>
        <dbReference type="ARBA" id="ARBA00022741"/>
    </source>
</evidence>
<dbReference type="RefSeq" id="WP_013968699.1">
    <property type="nucleotide sequence ID" value="NC_015732.1"/>
</dbReference>
<keyword evidence="7" id="KW-1185">Reference proteome</keyword>
<dbReference type="Proteomes" id="UP000000503">
    <property type="component" value="Chromosome"/>
</dbReference>
<dbReference type="Gene3D" id="3.30.590.10">
    <property type="entry name" value="Glutamine synthetase/guanido kinase, catalytic domain"/>
    <property type="match status" value="1"/>
</dbReference>
<dbReference type="SUPFAM" id="SSF55931">
    <property type="entry name" value="Glutamine synthetase/guanido kinase"/>
    <property type="match status" value="1"/>
</dbReference>
<evidence type="ECO:0000313" key="6">
    <source>
        <dbReference type="EMBL" id="AEJ19388.1"/>
    </source>
</evidence>
<dbReference type="Pfam" id="PF00217">
    <property type="entry name" value="ATP-gua_Ptrans"/>
    <property type="match status" value="1"/>
</dbReference>
<protein>
    <submittedName>
        <fullName evidence="6">ATP:guanido phosphotransferase, catalytic domain protein</fullName>
    </submittedName>
</protein>
<evidence type="ECO:0000256" key="3">
    <source>
        <dbReference type="ARBA" id="ARBA00022777"/>
    </source>
</evidence>
<name>F8F1Q4_GRAC1</name>
<keyword evidence="2" id="KW-0547">Nucleotide-binding</keyword>
<evidence type="ECO:0000256" key="1">
    <source>
        <dbReference type="ARBA" id="ARBA00022679"/>
    </source>
</evidence>
<dbReference type="InterPro" id="IPR014746">
    <property type="entry name" value="Gln_synth/guanido_kin_cat_dom"/>
</dbReference>
<evidence type="ECO:0000259" key="5">
    <source>
        <dbReference type="Pfam" id="PF00217"/>
    </source>
</evidence>
<keyword evidence="4" id="KW-0067">ATP-binding</keyword>
<dbReference type="AlphaFoldDB" id="F8F1Q4"/>
<dbReference type="GO" id="GO:0005524">
    <property type="term" value="F:ATP binding"/>
    <property type="evidence" value="ECO:0007669"/>
    <property type="project" value="UniProtKB-KW"/>
</dbReference>
<proteinExistence type="predicted"/>
<dbReference type="HOGENOM" id="CLU_762771_0_0_12"/>
<sequence>MNTTYLDPWFWFNDNPDLDCVVYCRLGLYRALSGELFPHRCSNEDLERIQNKIILILNELIGNKLLLITSENLGDSLTSAQEIFDDSDLILLQNGQTLVLGPKGMLFLINKNSHVFFSQIGPGFLALDSFQELLTLDETLDTELTWACSETYGFLNPDPIHTGSGLECRALLFMPGTIESGMFERAVKSLISQGFELSLYQGEQSAEDSARTETSFPLVYLRYSVSPGMSEQDGLEQIRNALNGLIKGERATRERLVQKLSDEILDKANRAFGILTHAHLLSRDECRKLLLDLRKGLVYNCISFQGNQGLLADIDRLWFSTETLVRQRLAIVPEQQITDNYVQSLRAKLVRSVLSQYHIERGM</sequence>
<keyword evidence="3" id="KW-0418">Kinase</keyword>
<evidence type="ECO:0000256" key="4">
    <source>
        <dbReference type="ARBA" id="ARBA00022840"/>
    </source>
</evidence>
<keyword evidence="1" id="KW-0808">Transferase</keyword>
<gene>
    <name evidence="6" type="ordered locus">Spica_1242</name>
</gene>